<reference evidence="4 5" key="1">
    <citation type="submission" date="2023-11" db="EMBL/GenBank/DDBJ databases">
        <title>Halocaridina rubra genome assembly.</title>
        <authorList>
            <person name="Smith C."/>
        </authorList>
    </citation>
    <scope>NUCLEOTIDE SEQUENCE [LARGE SCALE GENOMIC DNA]</scope>
    <source>
        <strain evidence="4">EP-1</strain>
        <tissue evidence="4">Whole</tissue>
    </source>
</reference>
<dbReference type="EMBL" id="JAXCGZ010017642">
    <property type="protein sequence ID" value="KAK7067847.1"/>
    <property type="molecule type" value="Genomic_DNA"/>
</dbReference>
<dbReference type="InterPro" id="IPR004153">
    <property type="entry name" value="CXCXC_repeat"/>
</dbReference>
<evidence type="ECO:0000256" key="3">
    <source>
        <dbReference type="ARBA" id="ARBA00022729"/>
    </source>
</evidence>
<evidence type="ECO:0000256" key="2">
    <source>
        <dbReference type="ARBA" id="ARBA00022525"/>
    </source>
</evidence>
<protein>
    <submittedName>
        <fullName evidence="4">Uncharacterized protein</fullName>
    </submittedName>
</protein>
<dbReference type="AlphaFoldDB" id="A0AAN8WMN4"/>
<proteinExistence type="predicted"/>
<dbReference type="GO" id="GO:0005576">
    <property type="term" value="C:extracellular region"/>
    <property type="evidence" value="ECO:0007669"/>
    <property type="project" value="UniProtKB-SubCell"/>
</dbReference>
<accession>A0AAN8WMN4</accession>
<name>A0AAN8WMN4_HALRR</name>
<dbReference type="Proteomes" id="UP001381693">
    <property type="component" value="Unassembled WGS sequence"/>
</dbReference>
<keyword evidence="5" id="KW-1185">Reference proteome</keyword>
<comment type="caution">
    <text evidence="4">The sequence shown here is derived from an EMBL/GenBank/DDBJ whole genome shotgun (WGS) entry which is preliminary data.</text>
</comment>
<keyword evidence="2" id="KW-0964">Secreted</keyword>
<dbReference type="Pfam" id="PF03128">
    <property type="entry name" value="CXCXC"/>
    <property type="match status" value="1"/>
</dbReference>
<evidence type="ECO:0000313" key="5">
    <source>
        <dbReference type="Proteomes" id="UP001381693"/>
    </source>
</evidence>
<sequence>MKQILLSSFKYDFTTEIIVLKVLDEQKCQCVCPKEAAEKCDDNGSRFMWDDITCSCQCTPQPCPANAFFIHETCSCMTNMD</sequence>
<keyword evidence="3" id="KW-0732">Signal</keyword>
<evidence type="ECO:0000313" key="4">
    <source>
        <dbReference type="EMBL" id="KAK7067847.1"/>
    </source>
</evidence>
<comment type="subcellular location">
    <subcellularLocation>
        <location evidence="1">Secreted</location>
    </subcellularLocation>
</comment>
<evidence type="ECO:0000256" key="1">
    <source>
        <dbReference type="ARBA" id="ARBA00004613"/>
    </source>
</evidence>
<gene>
    <name evidence="4" type="ORF">SK128_013859</name>
</gene>
<organism evidence="4 5">
    <name type="scientific">Halocaridina rubra</name>
    <name type="common">Hawaiian red shrimp</name>
    <dbReference type="NCBI Taxonomy" id="373956"/>
    <lineage>
        <taxon>Eukaryota</taxon>
        <taxon>Metazoa</taxon>
        <taxon>Ecdysozoa</taxon>
        <taxon>Arthropoda</taxon>
        <taxon>Crustacea</taxon>
        <taxon>Multicrustacea</taxon>
        <taxon>Malacostraca</taxon>
        <taxon>Eumalacostraca</taxon>
        <taxon>Eucarida</taxon>
        <taxon>Decapoda</taxon>
        <taxon>Pleocyemata</taxon>
        <taxon>Caridea</taxon>
        <taxon>Atyoidea</taxon>
        <taxon>Atyidae</taxon>
        <taxon>Halocaridina</taxon>
    </lineage>
</organism>